<keyword evidence="1 3" id="KW-0560">Oxidoreductase</keyword>
<dbReference type="InterPro" id="IPR036188">
    <property type="entry name" value="FAD/NAD-bd_sf"/>
</dbReference>
<gene>
    <name evidence="3" type="primary">ubiF</name>
    <name evidence="3" type="ORF">NCTC7582_02974</name>
</gene>
<evidence type="ECO:0000256" key="1">
    <source>
        <dbReference type="ARBA" id="ARBA00023002"/>
    </source>
</evidence>
<evidence type="ECO:0000313" key="3">
    <source>
        <dbReference type="EMBL" id="SPU00092.1"/>
    </source>
</evidence>
<dbReference type="GO" id="GO:0016491">
    <property type="term" value="F:oxidoreductase activity"/>
    <property type="evidence" value="ECO:0007669"/>
    <property type="project" value="UniProtKB-KW"/>
</dbReference>
<accession>A0A2X0ZEL9</accession>
<dbReference type="GO" id="GO:0071949">
    <property type="term" value="F:FAD binding"/>
    <property type="evidence" value="ECO:0007669"/>
    <property type="project" value="InterPro"/>
</dbReference>
<reference evidence="3 4" key="1">
    <citation type="submission" date="2018-06" db="EMBL/GenBank/DDBJ databases">
        <authorList>
            <consortium name="Pathogen Informatics"/>
            <person name="Doyle S."/>
        </authorList>
    </citation>
    <scope>NUCLEOTIDE SEQUENCE [LARGE SCALE GENOMIC DNA]</scope>
    <source>
        <strain evidence="3 4">NCTC7582</strain>
    </source>
</reference>
<sequence>MNYQADVCIVGAGPAGALLSYLLAKKGLSVILLEQNVALGQAFRGEHLNEEGEAVLKSHHLFEAVEALGILRMEKLEYYAGGRAFKTILPDEAIGHLGIHVPQANLLKGILQKAQLFPNFTCLLHTKVTKLIADATGHYRGVMAIKNGDPIQIDSQLIIGADGRYSTIRKQAHIDVQKQKHGFDLLWAKIPAPADWEPSIKMALIDDKQLSLFTQVGGYLQIGWNIEQGSFPQLRKLAFTPFIQQLVEAFPELTKTVQAQITSWQDFVLLDVFSSHCNSWGTKGLVLLGDAVHTMTPTGAFGLNSALKDADCLASLLNKDTLAQFNVQYFQQMRKQAIEEVLAKQIEKEQTFASNFINKAS</sequence>
<dbReference type="InterPro" id="IPR050631">
    <property type="entry name" value="PheA/TfdB_FAD_monoxygenase"/>
</dbReference>
<dbReference type="Gene3D" id="3.50.50.60">
    <property type="entry name" value="FAD/NAD(P)-binding domain"/>
    <property type="match status" value="1"/>
</dbReference>
<protein>
    <submittedName>
        <fullName evidence="3">FAD binding domain-containing protein</fullName>
        <ecNumber evidence="3">1.14.13.-</ecNumber>
    </submittedName>
</protein>
<dbReference type="SUPFAM" id="SSF51905">
    <property type="entry name" value="FAD/NAD(P)-binding domain"/>
    <property type="match status" value="1"/>
</dbReference>
<dbReference type="EC" id="1.14.13.-" evidence="3"/>
<dbReference type="PRINTS" id="PR00420">
    <property type="entry name" value="RNGMNOXGNASE"/>
</dbReference>
<dbReference type="Proteomes" id="UP000251431">
    <property type="component" value="Unassembled WGS sequence"/>
</dbReference>
<dbReference type="Pfam" id="PF01494">
    <property type="entry name" value="FAD_binding_3"/>
    <property type="match status" value="1"/>
</dbReference>
<evidence type="ECO:0000313" key="4">
    <source>
        <dbReference type="Proteomes" id="UP000251431"/>
    </source>
</evidence>
<organism evidence="3 4">
    <name type="scientific">Lysinibacillus capsici</name>
    <dbReference type="NCBI Taxonomy" id="2115968"/>
    <lineage>
        <taxon>Bacteria</taxon>
        <taxon>Bacillati</taxon>
        <taxon>Bacillota</taxon>
        <taxon>Bacilli</taxon>
        <taxon>Bacillales</taxon>
        <taxon>Bacillaceae</taxon>
        <taxon>Lysinibacillus</taxon>
    </lineage>
</organism>
<feature type="domain" description="FAD-binding" evidence="2">
    <location>
        <begin position="5"/>
        <end position="317"/>
    </location>
</feature>
<dbReference type="AlphaFoldDB" id="A0A2X0ZEL9"/>
<dbReference type="RefSeq" id="WP_112117585.1">
    <property type="nucleotide sequence ID" value="NZ_CP185283.1"/>
</dbReference>
<dbReference type="PANTHER" id="PTHR43476">
    <property type="entry name" value="3-(3-HYDROXY-PHENYL)PROPIONATE/3-HYDROXYCINNAMIC ACID HYDROXYLASE"/>
    <property type="match status" value="1"/>
</dbReference>
<dbReference type="STRING" id="1421.A2J09_02340"/>
<proteinExistence type="predicted"/>
<dbReference type="EMBL" id="UAQE01000001">
    <property type="protein sequence ID" value="SPU00092.1"/>
    <property type="molecule type" value="Genomic_DNA"/>
</dbReference>
<name>A0A2X0ZEL9_9BACI</name>
<dbReference type="PANTHER" id="PTHR43476:SF5">
    <property type="entry name" value="FAD-DEPENDENT MONOOXYGENASE"/>
    <property type="match status" value="1"/>
</dbReference>
<evidence type="ECO:0000259" key="2">
    <source>
        <dbReference type="Pfam" id="PF01494"/>
    </source>
</evidence>
<dbReference type="InterPro" id="IPR002938">
    <property type="entry name" value="FAD-bd"/>
</dbReference>